<feature type="transmembrane region" description="Helical" evidence="2">
    <location>
        <begin position="64"/>
        <end position="82"/>
    </location>
</feature>
<feature type="transmembrane region" description="Helical" evidence="2">
    <location>
        <begin position="123"/>
        <end position="140"/>
    </location>
</feature>
<feature type="transmembrane region" description="Helical" evidence="2">
    <location>
        <begin position="181"/>
        <end position="206"/>
    </location>
</feature>
<evidence type="ECO:0008006" key="5">
    <source>
        <dbReference type="Google" id="ProtNLM"/>
    </source>
</evidence>
<keyword evidence="4" id="KW-1185">Reference proteome</keyword>
<evidence type="ECO:0000313" key="3">
    <source>
        <dbReference type="EMBL" id="KAG0277267.1"/>
    </source>
</evidence>
<accession>A0ABQ7JKB1</accession>
<organism evidence="3 4">
    <name type="scientific">Linnemannia gamsii</name>
    <dbReference type="NCBI Taxonomy" id="64522"/>
    <lineage>
        <taxon>Eukaryota</taxon>
        <taxon>Fungi</taxon>
        <taxon>Fungi incertae sedis</taxon>
        <taxon>Mucoromycota</taxon>
        <taxon>Mortierellomycotina</taxon>
        <taxon>Mortierellomycetes</taxon>
        <taxon>Mortierellales</taxon>
        <taxon>Mortierellaceae</taxon>
        <taxon>Linnemannia</taxon>
    </lineage>
</organism>
<evidence type="ECO:0000256" key="1">
    <source>
        <dbReference type="SAM" id="MobiDB-lite"/>
    </source>
</evidence>
<feature type="region of interest" description="Disordered" evidence="1">
    <location>
        <begin position="218"/>
        <end position="254"/>
    </location>
</feature>
<comment type="caution">
    <text evidence="3">The sequence shown here is derived from an EMBL/GenBank/DDBJ whole genome shotgun (WGS) entry which is preliminary data.</text>
</comment>
<dbReference type="Proteomes" id="UP001194696">
    <property type="component" value="Unassembled WGS sequence"/>
</dbReference>
<reference evidence="3 4" key="1">
    <citation type="journal article" date="2020" name="Fungal Divers.">
        <title>Resolving the Mortierellaceae phylogeny through synthesis of multi-gene phylogenetics and phylogenomics.</title>
        <authorList>
            <person name="Vandepol N."/>
            <person name="Liber J."/>
            <person name="Desiro A."/>
            <person name="Na H."/>
            <person name="Kennedy M."/>
            <person name="Barry K."/>
            <person name="Grigoriev I.V."/>
            <person name="Miller A.N."/>
            <person name="O'Donnell K."/>
            <person name="Stajich J.E."/>
            <person name="Bonito G."/>
        </authorList>
    </citation>
    <scope>NUCLEOTIDE SEQUENCE [LARGE SCALE GENOMIC DNA]</scope>
    <source>
        <strain evidence="3 4">AD045</strain>
    </source>
</reference>
<feature type="compositionally biased region" description="Basic and acidic residues" evidence="1">
    <location>
        <begin position="234"/>
        <end position="246"/>
    </location>
</feature>
<proteinExistence type="predicted"/>
<sequence>MMLNGLRKRDKEAQHKKEVFLKLDQDMPPFPITTAKSSTGSVGEVLRKEDAQKRLLQVRSWPRIFIGVNLAITMLYTVYALAFERDGIITYQWYDYLDIIVLAVSIPMGFYALYHKSLRISRWLFWSMAIDTIYNSFFITKDFVELYYNRNTSSTNNNSASTTNAIPLPTHESTTVKEVNIGAAFAETVFDILFGLFILWSIWQVIKDLQARNKRIAKAKHESREAESSATTFTDEKDAAFHDEKGQQSTIVRI</sequence>
<keyword evidence="2" id="KW-0472">Membrane</keyword>
<evidence type="ECO:0000313" key="4">
    <source>
        <dbReference type="Proteomes" id="UP001194696"/>
    </source>
</evidence>
<gene>
    <name evidence="3" type="ORF">BGZ96_002926</name>
</gene>
<protein>
    <recommendedName>
        <fullName evidence="5">MARVEL domain-containing protein</fullName>
    </recommendedName>
</protein>
<keyword evidence="2" id="KW-1133">Transmembrane helix</keyword>
<dbReference type="EMBL" id="JAAAIM010001589">
    <property type="protein sequence ID" value="KAG0277267.1"/>
    <property type="molecule type" value="Genomic_DNA"/>
</dbReference>
<feature type="transmembrane region" description="Helical" evidence="2">
    <location>
        <begin position="94"/>
        <end position="114"/>
    </location>
</feature>
<keyword evidence="2" id="KW-0812">Transmembrane</keyword>
<name>A0ABQ7JKB1_9FUNG</name>
<evidence type="ECO:0000256" key="2">
    <source>
        <dbReference type="SAM" id="Phobius"/>
    </source>
</evidence>